<dbReference type="Proteomes" id="UP000682782">
    <property type="component" value="Chromosome"/>
</dbReference>
<keyword evidence="2" id="KW-1185">Reference proteome</keyword>
<organism evidence="1 2">
    <name type="scientific">Aristaeella hokkaidonensis</name>
    <dbReference type="NCBI Taxonomy" id="3046382"/>
    <lineage>
        <taxon>Bacteria</taxon>
        <taxon>Bacillati</taxon>
        <taxon>Bacillota</taxon>
        <taxon>Clostridia</taxon>
        <taxon>Eubacteriales</taxon>
        <taxon>Aristaeellaceae</taxon>
        <taxon>Aristaeella</taxon>
    </lineage>
</organism>
<keyword evidence="1" id="KW-0378">Hydrolase</keyword>
<name>A0AC61MYV9_9FIRM</name>
<accession>A0AC61MYV9</accession>
<reference evidence="1" key="1">
    <citation type="submission" date="2021-01" db="EMBL/GenBank/DDBJ databases">
        <title>Complete genome sequence of Clostridiales bacterium R-7.</title>
        <authorList>
            <person name="Mahoney-Kurpe S.C."/>
            <person name="Palevich N."/>
            <person name="Koike S."/>
            <person name="Moon C.D."/>
            <person name="Attwood G.T."/>
        </authorList>
    </citation>
    <scope>NUCLEOTIDE SEQUENCE</scope>
    <source>
        <strain evidence="1">R-7</strain>
    </source>
</reference>
<gene>
    <name evidence="1" type="ORF">JYE49_00135</name>
</gene>
<proteinExistence type="predicted"/>
<evidence type="ECO:0000313" key="1">
    <source>
        <dbReference type="EMBL" id="QUC67168.1"/>
    </source>
</evidence>
<evidence type="ECO:0000313" key="2">
    <source>
        <dbReference type="Proteomes" id="UP000682782"/>
    </source>
</evidence>
<sequence length="558" mass="64219">MQRLFTSAGETLSGTPWNTYPRPQLVRKDWLCLNGKWHFTCGGTETEINVPFCPESLLSGVNIKMEYGREMVYSRCFTVPEEWEGKRILLHFGAVSRKATVRINGKEAVSHEESYLPFSADITDLICEGENEISVTAVNDLSHQHPWGKQKEKRGGMWYTPVSGIWQTVWIEPVPERYIHTLTIHTGRDYAEITVNGADDGAVEMNGVCYPLVRGMVRIDVKDPNCWCPENPYLYRFTVTAGEDRAESYFALRTLTVERISGIPRLCLNGEPYFFHGLLDQGYWSDGLYTPAASSCYESDILAMKALGFNMLRKHIKIEPEQFYYDCDRLGMIVFQDMVNCGEYHFLRDTILPTAGWKPLNDARLNRDQAARENFLKTMDETVRLLGNHPCICLWTIFNEGWGQFRADDAFRRLKALDGTRFVDSTSGWFARKLSDVESLHIYFKKLRTGKQDRPQFLSEFGGWSLKIPEHSFNLEKTYGYKKYENRETFVRDLKALYLEEVLPMISRGLCAGVYTQVSDVEDETNGLLTFDRKEAKVTPEEFRDVSDRLCKAIKEQA</sequence>
<protein>
    <submittedName>
        <fullName evidence="1">Glycoside hydrolase family 2</fullName>
    </submittedName>
</protein>
<dbReference type="EMBL" id="CP068393">
    <property type="protein sequence ID" value="QUC67168.1"/>
    <property type="molecule type" value="Genomic_DNA"/>
</dbReference>